<protein>
    <submittedName>
        <fullName evidence="1">Uncharacterized protein</fullName>
    </submittedName>
</protein>
<reference evidence="1" key="1">
    <citation type="submission" date="2022-06" db="EMBL/GenBank/DDBJ databases">
        <title>Lutimaribacter sp. EGI FJ00013, a novel bacterium isolated from a salt lake sediment enrichment.</title>
        <authorList>
            <person name="Gao L."/>
            <person name="Fang B.-Z."/>
            <person name="Li W.-J."/>
        </authorList>
    </citation>
    <scope>NUCLEOTIDE SEQUENCE</scope>
    <source>
        <strain evidence="1">EGI FJ00013</strain>
    </source>
</reference>
<evidence type="ECO:0000313" key="2">
    <source>
        <dbReference type="Proteomes" id="UP001203036"/>
    </source>
</evidence>
<evidence type="ECO:0000313" key="1">
    <source>
        <dbReference type="EMBL" id="MCM2561007.1"/>
    </source>
</evidence>
<comment type="caution">
    <text evidence="1">The sequence shown here is derived from an EMBL/GenBank/DDBJ whole genome shotgun (WGS) entry which is preliminary data.</text>
</comment>
<keyword evidence="2" id="KW-1185">Reference proteome</keyword>
<organism evidence="1 2">
    <name type="scientific">Lutimaribacter degradans</name>
    <dbReference type="NCBI Taxonomy" id="2945989"/>
    <lineage>
        <taxon>Bacteria</taxon>
        <taxon>Pseudomonadati</taxon>
        <taxon>Pseudomonadota</taxon>
        <taxon>Alphaproteobacteria</taxon>
        <taxon>Rhodobacterales</taxon>
        <taxon>Roseobacteraceae</taxon>
        <taxon>Lutimaribacter</taxon>
    </lineage>
</organism>
<dbReference type="EMBL" id="JAMQGO010000001">
    <property type="protein sequence ID" value="MCM2561007.1"/>
    <property type="molecule type" value="Genomic_DNA"/>
</dbReference>
<accession>A0ACC5ZRQ2</accession>
<proteinExistence type="predicted"/>
<name>A0ACC5ZRQ2_9RHOB</name>
<dbReference type="Proteomes" id="UP001203036">
    <property type="component" value="Unassembled WGS sequence"/>
</dbReference>
<sequence>MNRASDIIALIPDVKPRLAMRVLKEAIFAGKHGYESLDPADRKLALRDGWVLTISPIGGRILLELFEAGLIPQKIKHASKDVSHLRSYAANEDAYREQVREEEERKAAYERRVAEIAEDPDCADPSEITSDLIDRVFLKRFGYGHFGEMRIAGLSCHKDKLPDQKSNSGQRTYSGEVYCYWYDAEGEQHGYVPDLTPKNRRNDPKRNWGLGRD</sequence>
<gene>
    <name evidence="1" type="ORF">M8744_02505</name>
</gene>